<organism evidence="1 2">
    <name type="scientific">Araneus ventricosus</name>
    <name type="common">Orbweaver spider</name>
    <name type="synonym">Epeira ventricosa</name>
    <dbReference type="NCBI Taxonomy" id="182803"/>
    <lineage>
        <taxon>Eukaryota</taxon>
        <taxon>Metazoa</taxon>
        <taxon>Ecdysozoa</taxon>
        <taxon>Arthropoda</taxon>
        <taxon>Chelicerata</taxon>
        <taxon>Arachnida</taxon>
        <taxon>Araneae</taxon>
        <taxon>Araneomorphae</taxon>
        <taxon>Entelegynae</taxon>
        <taxon>Araneoidea</taxon>
        <taxon>Araneidae</taxon>
        <taxon>Araneus</taxon>
    </lineage>
</organism>
<comment type="caution">
    <text evidence="1">The sequence shown here is derived from an EMBL/GenBank/DDBJ whole genome shotgun (WGS) entry which is preliminary data.</text>
</comment>
<dbReference type="Proteomes" id="UP000499080">
    <property type="component" value="Unassembled WGS sequence"/>
</dbReference>
<evidence type="ECO:0000313" key="1">
    <source>
        <dbReference type="EMBL" id="GBM16906.1"/>
    </source>
</evidence>
<dbReference type="EMBL" id="BGPR01000381">
    <property type="protein sequence ID" value="GBM16906.1"/>
    <property type="molecule type" value="Genomic_DNA"/>
</dbReference>
<keyword evidence="2" id="KW-1185">Reference proteome</keyword>
<evidence type="ECO:0000313" key="2">
    <source>
        <dbReference type="Proteomes" id="UP000499080"/>
    </source>
</evidence>
<gene>
    <name evidence="1" type="ORF">AVEN_267303_1</name>
</gene>
<dbReference type="AlphaFoldDB" id="A0A4Y2DLN6"/>
<proteinExistence type="predicted"/>
<accession>A0A4Y2DLN6</accession>
<reference evidence="1 2" key="1">
    <citation type="journal article" date="2019" name="Sci. Rep.">
        <title>Orb-weaving spider Araneus ventricosus genome elucidates the spidroin gene catalogue.</title>
        <authorList>
            <person name="Kono N."/>
            <person name="Nakamura H."/>
            <person name="Ohtoshi R."/>
            <person name="Moran D.A.P."/>
            <person name="Shinohara A."/>
            <person name="Yoshida Y."/>
            <person name="Fujiwara M."/>
            <person name="Mori M."/>
            <person name="Tomita M."/>
            <person name="Arakawa K."/>
        </authorList>
    </citation>
    <scope>NUCLEOTIDE SEQUENCE [LARGE SCALE GENOMIC DNA]</scope>
</reference>
<name>A0A4Y2DLN6_ARAVE</name>
<protein>
    <submittedName>
        <fullName evidence="1">Uncharacterized protein</fullName>
    </submittedName>
</protein>
<sequence length="84" mass="9542">MESSSTFKRISFAKRDIEKIPAPLRSHILSPRWSPSLTPRSRLWTWLLPAIPYLPLQHSLPNLKTHIAGKRLSVFVTVLTLGAL</sequence>